<dbReference type="OMA" id="KYGTHQW"/>
<dbReference type="eggNOG" id="KOG0050">
    <property type="taxonomic scope" value="Eukaryota"/>
</dbReference>
<evidence type="ECO:0000256" key="7">
    <source>
        <dbReference type="ARBA" id="ARBA00023242"/>
    </source>
</evidence>
<feature type="domain" description="HTH myb-type" evidence="10">
    <location>
        <begin position="64"/>
        <end position="110"/>
    </location>
</feature>
<dbReference type="PROSITE" id="PS50090">
    <property type="entry name" value="MYB_LIKE"/>
    <property type="match status" value="2"/>
</dbReference>
<evidence type="ECO:0000259" key="9">
    <source>
        <dbReference type="PROSITE" id="PS50090"/>
    </source>
</evidence>
<evidence type="ECO:0000256" key="6">
    <source>
        <dbReference type="ARBA" id="ARBA00023187"/>
    </source>
</evidence>
<evidence type="ECO:0000256" key="4">
    <source>
        <dbReference type="ARBA" id="ARBA00022737"/>
    </source>
</evidence>
<dbReference type="GO" id="GO:0000386">
    <property type="term" value="F:second spliceosomal transesterification activity"/>
    <property type="evidence" value="ECO:0007669"/>
    <property type="project" value="EnsemblFungi"/>
</dbReference>
<dbReference type="GO" id="GO:0071006">
    <property type="term" value="C:U2-type catalytic step 1 spliceosome"/>
    <property type="evidence" value="ECO:0007669"/>
    <property type="project" value="EnsemblFungi"/>
</dbReference>
<feature type="domain" description="Myb-like" evidence="9">
    <location>
        <begin position="57"/>
        <end position="106"/>
    </location>
</feature>
<keyword evidence="12" id="KW-1185">Reference proteome</keyword>
<comment type="similarity">
    <text evidence="1">Belongs to the CEF1 family.</text>
</comment>
<dbReference type="InterPro" id="IPR047240">
    <property type="entry name" value="SANT_CDC5L_II"/>
</dbReference>
<reference evidence="11 12" key="1">
    <citation type="journal article" date="2011" name="Proc. Natl. Acad. Sci. U.S.A.">
        <title>Evolutionary erosion of yeast sex chromosomes by mating-type switching accidents.</title>
        <authorList>
            <person name="Gordon J.L."/>
            <person name="Armisen D."/>
            <person name="Proux-Wera E."/>
            <person name="Oheigeartaigh S.S."/>
            <person name="Byrne K.P."/>
            <person name="Wolfe K.H."/>
        </authorList>
    </citation>
    <scope>NUCLEOTIDE SEQUENCE [LARGE SCALE GENOMIC DNA]</scope>
    <source>
        <strain evidence="12">ATCC 24235 / CBS 4417 / NBRC 1672 / NRRL Y-8282 / UCD 70-5</strain>
    </source>
</reference>
<dbReference type="Pfam" id="PF13921">
    <property type="entry name" value="Myb_DNA-bind_6"/>
    <property type="match status" value="1"/>
</dbReference>
<proteinExistence type="inferred from homology"/>
<evidence type="ECO:0000256" key="8">
    <source>
        <dbReference type="ARBA" id="ARBA00034837"/>
    </source>
</evidence>
<name>G8BVP9_TETPH</name>
<accession>G8BVP9</accession>
<evidence type="ECO:0000313" key="11">
    <source>
        <dbReference type="EMBL" id="CCE63977.1"/>
    </source>
</evidence>
<keyword evidence="6" id="KW-0508">mRNA splicing</keyword>
<dbReference type="EMBL" id="HE612862">
    <property type="protein sequence ID" value="CCE63977.1"/>
    <property type="molecule type" value="Genomic_DNA"/>
</dbReference>
<dbReference type="OrthoDB" id="1410009at2759"/>
<dbReference type="PANTHER" id="PTHR45885:SF1">
    <property type="entry name" value="CELL DIVISION CYCLE 5-LIKE PROTEIN"/>
    <property type="match status" value="1"/>
</dbReference>
<dbReference type="KEGG" id="tpf:TPHA_0G01400"/>
<keyword evidence="5" id="KW-0238">DNA-binding</keyword>
<dbReference type="InterPro" id="IPR001005">
    <property type="entry name" value="SANT/Myb"/>
</dbReference>
<keyword evidence="7" id="KW-0539">Nucleus</keyword>
<dbReference type="InterPro" id="IPR047242">
    <property type="entry name" value="CDC5L/Cef1"/>
</dbReference>
<dbReference type="STRING" id="1071381.G8BVP9"/>
<organism evidence="11 12">
    <name type="scientific">Tetrapisispora phaffii (strain ATCC 24235 / CBS 4417 / NBRC 1672 / NRRL Y-8282 / UCD 70-5)</name>
    <name type="common">Yeast</name>
    <name type="synonym">Fabospora phaffii</name>
    <dbReference type="NCBI Taxonomy" id="1071381"/>
    <lineage>
        <taxon>Eukaryota</taxon>
        <taxon>Fungi</taxon>
        <taxon>Dikarya</taxon>
        <taxon>Ascomycota</taxon>
        <taxon>Saccharomycotina</taxon>
        <taxon>Saccharomycetes</taxon>
        <taxon>Saccharomycetales</taxon>
        <taxon>Saccharomycetaceae</taxon>
        <taxon>Tetrapisispora</taxon>
    </lineage>
</organism>
<keyword evidence="3" id="KW-0747">Spliceosome</keyword>
<dbReference type="RefSeq" id="XP_003686411.1">
    <property type="nucleotide sequence ID" value="XM_003686363.1"/>
</dbReference>
<dbReference type="CDD" id="cd00167">
    <property type="entry name" value="SANT"/>
    <property type="match status" value="1"/>
</dbReference>
<evidence type="ECO:0000313" key="12">
    <source>
        <dbReference type="Proteomes" id="UP000005666"/>
    </source>
</evidence>
<dbReference type="InterPro" id="IPR009057">
    <property type="entry name" value="Homeodomain-like_sf"/>
</dbReference>
<dbReference type="GO" id="GO:0000974">
    <property type="term" value="C:Prp19 complex"/>
    <property type="evidence" value="ECO:0007669"/>
    <property type="project" value="EnsemblFungi"/>
</dbReference>
<dbReference type="Proteomes" id="UP000005666">
    <property type="component" value="Chromosome 7"/>
</dbReference>
<protein>
    <recommendedName>
        <fullName evidence="8">Pre-mRNA-splicing factor CEF1</fullName>
    </recommendedName>
</protein>
<sequence>MAPVPIYVKGGIWTNIEDQILKAAIQKYGTHQWSKISSLLQKKSAKQCELRWNEFLNPTLNLSAFTKEEDTKLLDLARKIPNQWRTIADLMGRPAQLCMDRYNDLLSNHLSREEVSKNGGTEDDLLQFQKSMDFKLGEMNPVAESLVAKPDNGELETDEKEMLEEAKARLMNTQGKKATRKIRERMLEQSKHIAELQRRRELKQSKIDTKLKKGRKRYATEIDYNEDIIYEQTPIEGLYDTTEEDLRLNKKLKTFERKVDKHGLQKTDDEKLLELQLRARKEQIKAKKTEKPKQAIGKDEALLTKLTGTDSILTNDYKKPKLILSKPGESEKDYDILLTRKTAGIVANKSMTPILDIPLFDETEEIKHHKNTEDFKSLDPELEKKALVLNIRRLFKNLPEPENNFEILLDDAEEEEENEERDNSNPESLPTEIKEARKTTLENLQDQVNSTFDGEIELELKCLHNKNLVTPSFIETPADEFDHKMNELIALKTNHLHYKTSEHSLDDLSKIEELMSAIKMPPSIKIEDNTQNIGNATSTDKMVLEQTILNTADRIKTLREDLKYIVPLETDNHEINKALVENSIPDLRALQHRYYVNYKMYQKESKELRSRKTFINQHIIESTSK</sequence>
<dbReference type="CDD" id="cd11659">
    <property type="entry name" value="SANT_CDC5_II"/>
    <property type="match status" value="1"/>
</dbReference>
<evidence type="ECO:0000259" key="10">
    <source>
        <dbReference type="PROSITE" id="PS51294"/>
    </source>
</evidence>
<dbReference type="SMART" id="SM00717">
    <property type="entry name" value="SANT"/>
    <property type="match status" value="2"/>
</dbReference>
<keyword evidence="2" id="KW-0507">mRNA processing</keyword>
<dbReference type="SUPFAM" id="SSF46689">
    <property type="entry name" value="Homeodomain-like"/>
    <property type="match status" value="1"/>
</dbReference>
<dbReference type="GO" id="GO:0000350">
    <property type="term" value="P:generation of catalytic spliceosome for second transesterification step"/>
    <property type="evidence" value="ECO:0007669"/>
    <property type="project" value="EnsemblFungi"/>
</dbReference>
<evidence type="ECO:0000256" key="2">
    <source>
        <dbReference type="ARBA" id="ARBA00022664"/>
    </source>
</evidence>
<dbReference type="Gene3D" id="1.10.10.60">
    <property type="entry name" value="Homeodomain-like"/>
    <property type="match status" value="2"/>
</dbReference>
<evidence type="ECO:0000256" key="1">
    <source>
        <dbReference type="ARBA" id="ARBA00010506"/>
    </source>
</evidence>
<evidence type="ECO:0000256" key="3">
    <source>
        <dbReference type="ARBA" id="ARBA00022728"/>
    </source>
</evidence>
<evidence type="ECO:0000256" key="5">
    <source>
        <dbReference type="ARBA" id="ARBA00023125"/>
    </source>
</evidence>
<keyword evidence="4" id="KW-0677">Repeat</keyword>
<gene>
    <name evidence="11" type="primary">TPHA0G01400</name>
    <name evidence="11" type="ordered locus">TPHA_0G01400</name>
</gene>
<dbReference type="GeneID" id="11535750"/>
<dbReference type="AlphaFoldDB" id="G8BVP9"/>
<dbReference type="HOGENOM" id="CLU_009082_2_1_1"/>
<feature type="domain" description="HTH myb-type" evidence="10">
    <location>
        <begin position="8"/>
        <end position="60"/>
    </location>
</feature>
<dbReference type="PANTHER" id="PTHR45885">
    <property type="entry name" value="CELL DIVISION CYCLE 5-LIKE PROTEIN"/>
    <property type="match status" value="1"/>
</dbReference>
<dbReference type="InterPro" id="IPR017930">
    <property type="entry name" value="Myb_dom"/>
</dbReference>
<feature type="domain" description="Myb-like" evidence="9">
    <location>
        <begin position="9"/>
        <end position="56"/>
    </location>
</feature>
<dbReference type="GO" id="GO:0003677">
    <property type="term" value="F:DNA binding"/>
    <property type="evidence" value="ECO:0007669"/>
    <property type="project" value="UniProtKB-KW"/>
</dbReference>
<dbReference type="PROSITE" id="PS51294">
    <property type="entry name" value="HTH_MYB"/>
    <property type="match status" value="2"/>
</dbReference>